<evidence type="ECO:0000256" key="1">
    <source>
        <dbReference type="ARBA" id="ARBA00004651"/>
    </source>
</evidence>
<dbReference type="Pfam" id="PF02706">
    <property type="entry name" value="Wzz"/>
    <property type="match status" value="1"/>
</dbReference>
<organism evidence="10 11">
    <name type="scientific">Paeniglutamicibacter cryotolerans</name>
    <dbReference type="NCBI Taxonomy" id="670079"/>
    <lineage>
        <taxon>Bacteria</taxon>
        <taxon>Bacillati</taxon>
        <taxon>Actinomycetota</taxon>
        <taxon>Actinomycetes</taxon>
        <taxon>Micrococcales</taxon>
        <taxon>Micrococcaceae</taxon>
        <taxon>Paeniglutamicibacter</taxon>
    </lineage>
</organism>
<evidence type="ECO:0000313" key="11">
    <source>
        <dbReference type="Proteomes" id="UP000523000"/>
    </source>
</evidence>
<keyword evidence="4 8" id="KW-0812">Transmembrane</keyword>
<evidence type="ECO:0000256" key="6">
    <source>
        <dbReference type="ARBA" id="ARBA00023136"/>
    </source>
</evidence>
<dbReference type="GO" id="GO:0005886">
    <property type="term" value="C:plasma membrane"/>
    <property type="evidence" value="ECO:0007669"/>
    <property type="project" value="UniProtKB-SubCell"/>
</dbReference>
<evidence type="ECO:0000256" key="4">
    <source>
        <dbReference type="ARBA" id="ARBA00022692"/>
    </source>
</evidence>
<accession>A0A839QJG8</accession>
<evidence type="ECO:0000259" key="9">
    <source>
        <dbReference type="Pfam" id="PF02706"/>
    </source>
</evidence>
<feature type="domain" description="Polysaccharide chain length determinant N-terminal" evidence="9">
    <location>
        <begin position="3"/>
        <end position="84"/>
    </location>
</feature>
<proteinExistence type="inferred from homology"/>
<dbReference type="Gene3D" id="3.40.50.300">
    <property type="entry name" value="P-loop containing nucleotide triphosphate hydrolases"/>
    <property type="match status" value="1"/>
</dbReference>
<evidence type="ECO:0000256" key="5">
    <source>
        <dbReference type="ARBA" id="ARBA00022989"/>
    </source>
</evidence>
<dbReference type="InterPro" id="IPR003856">
    <property type="entry name" value="LPS_length_determ_N"/>
</dbReference>
<protein>
    <submittedName>
        <fullName evidence="10">Mrp family chromosome partitioning ATPase</fullName>
    </submittedName>
</protein>
<evidence type="ECO:0000256" key="3">
    <source>
        <dbReference type="ARBA" id="ARBA00022475"/>
    </source>
</evidence>
<evidence type="ECO:0000256" key="2">
    <source>
        <dbReference type="ARBA" id="ARBA00006683"/>
    </source>
</evidence>
<gene>
    <name evidence="10" type="ORF">E9229_002181</name>
</gene>
<dbReference type="Proteomes" id="UP000523000">
    <property type="component" value="Unassembled WGS sequence"/>
</dbReference>
<feature type="region of interest" description="Disordered" evidence="7">
    <location>
        <begin position="488"/>
        <end position="517"/>
    </location>
</feature>
<keyword evidence="11" id="KW-1185">Reference proteome</keyword>
<dbReference type="PANTHER" id="PTHR32309:SF31">
    <property type="entry name" value="CAPSULAR EXOPOLYSACCHARIDE FAMILY"/>
    <property type="match status" value="1"/>
</dbReference>
<comment type="caution">
    <text evidence="10">The sequence shown here is derived from an EMBL/GenBank/DDBJ whole genome shotgun (WGS) entry which is preliminary data.</text>
</comment>
<name>A0A839QJG8_9MICC</name>
<keyword evidence="3" id="KW-1003">Cell membrane</keyword>
<feature type="transmembrane region" description="Helical" evidence="8">
    <location>
        <begin position="230"/>
        <end position="251"/>
    </location>
</feature>
<dbReference type="InterPro" id="IPR050445">
    <property type="entry name" value="Bact_polysacc_biosynth/exp"/>
</dbReference>
<evidence type="ECO:0000256" key="7">
    <source>
        <dbReference type="SAM" id="MobiDB-lite"/>
    </source>
</evidence>
<dbReference type="InterPro" id="IPR027417">
    <property type="entry name" value="P-loop_NTPase"/>
</dbReference>
<dbReference type="EMBL" id="JACHVS010000001">
    <property type="protein sequence ID" value="MBB2995990.1"/>
    <property type="molecule type" value="Genomic_DNA"/>
</dbReference>
<comment type="similarity">
    <text evidence="2">Belongs to the CpsC/CapA family.</text>
</comment>
<comment type="subcellular location">
    <subcellularLocation>
        <location evidence="1">Cell membrane</location>
        <topology evidence="1">Multi-pass membrane protein</topology>
    </subcellularLocation>
</comment>
<evidence type="ECO:0000313" key="10">
    <source>
        <dbReference type="EMBL" id="MBB2995990.1"/>
    </source>
</evidence>
<keyword evidence="6 8" id="KW-0472">Membrane</keyword>
<sequence>MALLLMVSKRLWIITAVLALAGASAGFLAGRHAPQDHSASATILISPLEGNAFYPSSRGEQLINLTTEAQVLKSDAVADLVIKKTGASSTPAALLQGLSTTVPPNTQLIGISYEHRNQATALERAQAFADSFLDFRSIRARSYLDGQISGIQTETKQLTEQMAELTKQLKASGTSAVDKTVLEARLNAGAGQLAALGARESALATTRIDPGQVITPASLDQAPIIGTPEIFGIAGLVGGLAVAAALMLFSARGRRVVKRKGELEVFSANCKALTPTSMPVSRGASSATRSRSAQAADFVAFRSQLLALMQGGGKRVALVASAGPQSESPRCAAALAEALSTARIQTLILDTTGKTDIHGGPATGAPGLGEILDGTMTLFDVAQAVGPFLKILGPGKFSRDSEEGIPTQRLNELLADFKRTVDVVVVLTNDLSQPLAQSLVASVPTVLMEVELGSTRHVEIRAAQYICSGLAAELIGLLVIDPSRPHRSPLLPSEPAPDKFPMEETASGNGVFHGKNA</sequence>
<dbReference type="PANTHER" id="PTHR32309">
    <property type="entry name" value="TYROSINE-PROTEIN KINASE"/>
    <property type="match status" value="1"/>
</dbReference>
<keyword evidence="5 8" id="KW-1133">Transmembrane helix</keyword>
<evidence type="ECO:0000256" key="8">
    <source>
        <dbReference type="SAM" id="Phobius"/>
    </source>
</evidence>
<reference evidence="10 11" key="1">
    <citation type="submission" date="2020-08" db="EMBL/GenBank/DDBJ databases">
        <title>Sequencing the genomes of 1000 actinobacteria strains.</title>
        <authorList>
            <person name="Klenk H.-P."/>
        </authorList>
    </citation>
    <scope>NUCLEOTIDE SEQUENCE [LARGE SCALE GENOMIC DNA]</scope>
    <source>
        <strain evidence="10 11">DSM 22826</strain>
    </source>
</reference>
<dbReference type="AlphaFoldDB" id="A0A839QJG8"/>
<dbReference type="RefSeq" id="WP_183511178.1">
    <property type="nucleotide sequence ID" value="NZ_BAABGK010000042.1"/>
</dbReference>